<gene>
    <name evidence="4" type="primary">dsbD_2</name>
    <name evidence="4" type="ORF">IMCC3317_23780</name>
</gene>
<dbReference type="KEGG" id="kan:IMCC3317_23780"/>
<evidence type="ECO:0000256" key="2">
    <source>
        <dbReference type="SAM" id="SignalP"/>
    </source>
</evidence>
<protein>
    <submittedName>
        <fullName evidence="4">Thiol:disulfide interchange protein DsbD</fullName>
        <ecNumber evidence="4">1.8.1.8</ecNumber>
    </submittedName>
</protein>
<keyword evidence="5" id="KW-1185">Reference proteome</keyword>
<dbReference type="OrthoDB" id="9811036at2"/>
<dbReference type="PROSITE" id="PS00194">
    <property type="entry name" value="THIOREDOXIN_1"/>
    <property type="match status" value="1"/>
</dbReference>
<name>A0A7L4ZKL5_9FLAO</name>
<sequence length="182" mass="21308">MKKIIIAISIILVSITTVNAQKINWVTMEEAQELMKNEPRKIIMDVYTTWCGPCKMLDKNTFGNPDVAKYINENYYAIKFNAEGDSSVTFDGNTFTNPTYDPAKKNKRNAQHQFARFLSVRAYPTMVFFDDDFKLIAPIAGYLIPKQLEVYLKLFKTNKYKEVKSKEAWEKYQKEFIYEFKS</sequence>
<evidence type="ECO:0000313" key="4">
    <source>
        <dbReference type="EMBL" id="QHI37007.1"/>
    </source>
</evidence>
<organism evidence="4 5">
    <name type="scientific">Kordia antarctica</name>
    <dbReference type="NCBI Taxonomy" id="1218801"/>
    <lineage>
        <taxon>Bacteria</taxon>
        <taxon>Pseudomonadati</taxon>
        <taxon>Bacteroidota</taxon>
        <taxon>Flavobacteriia</taxon>
        <taxon>Flavobacteriales</taxon>
        <taxon>Flavobacteriaceae</taxon>
        <taxon>Kordia</taxon>
    </lineage>
</organism>
<dbReference type="Pfam" id="PF13098">
    <property type="entry name" value="Thioredoxin_2"/>
    <property type="match status" value="1"/>
</dbReference>
<dbReference type="EMBL" id="CP019288">
    <property type="protein sequence ID" value="QHI37007.1"/>
    <property type="molecule type" value="Genomic_DNA"/>
</dbReference>
<feature type="domain" description="Thioredoxin-like fold" evidence="3">
    <location>
        <begin position="38"/>
        <end position="151"/>
    </location>
</feature>
<evidence type="ECO:0000256" key="1">
    <source>
        <dbReference type="ARBA" id="ARBA00023284"/>
    </source>
</evidence>
<dbReference type="Gene3D" id="3.40.30.10">
    <property type="entry name" value="Glutaredoxin"/>
    <property type="match status" value="1"/>
</dbReference>
<keyword evidence="1" id="KW-0676">Redox-active center</keyword>
<feature type="chain" id="PRO_5029875973" evidence="2">
    <location>
        <begin position="21"/>
        <end position="182"/>
    </location>
</feature>
<keyword evidence="2" id="KW-0732">Signal</keyword>
<evidence type="ECO:0000313" key="5">
    <source>
        <dbReference type="Proteomes" id="UP000464657"/>
    </source>
</evidence>
<evidence type="ECO:0000259" key="3">
    <source>
        <dbReference type="Pfam" id="PF13098"/>
    </source>
</evidence>
<dbReference type="InterPro" id="IPR036249">
    <property type="entry name" value="Thioredoxin-like_sf"/>
</dbReference>
<proteinExistence type="predicted"/>
<dbReference type="Proteomes" id="UP000464657">
    <property type="component" value="Chromosome"/>
</dbReference>
<dbReference type="InterPro" id="IPR017937">
    <property type="entry name" value="Thioredoxin_CS"/>
</dbReference>
<dbReference type="AlphaFoldDB" id="A0A7L4ZKL5"/>
<accession>A0A7L4ZKL5</accession>
<feature type="signal peptide" evidence="2">
    <location>
        <begin position="1"/>
        <end position="20"/>
    </location>
</feature>
<dbReference type="InterPro" id="IPR012336">
    <property type="entry name" value="Thioredoxin-like_fold"/>
</dbReference>
<dbReference type="GO" id="GO:0047134">
    <property type="term" value="F:protein-disulfide reductase [NAD(P)H] activity"/>
    <property type="evidence" value="ECO:0007669"/>
    <property type="project" value="UniProtKB-EC"/>
</dbReference>
<reference evidence="4 5" key="1">
    <citation type="journal article" date="2013" name="Int. J. Syst. Evol. Microbiol.">
        <title>Kordia antarctica sp. nov., isolated from Antarctic seawater.</title>
        <authorList>
            <person name="Baek K."/>
            <person name="Choi A."/>
            <person name="Kang I."/>
            <person name="Lee K."/>
            <person name="Cho J.C."/>
        </authorList>
    </citation>
    <scope>NUCLEOTIDE SEQUENCE [LARGE SCALE GENOMIC DNA]</scope>
    <source>
        <strain evidence="4 5">IMCC3317</strain>
    </source>
</reference>
<keyword evidence="4" id="KW-0560">Oxidoreductase</keyword>
<dbReference type="EC" id="1.8.1.8" evidence="4"/>
<dbReference type="RefSeq" id="WP_160129665.1">
    <property type="nucleotide sequence ID" value="NZ_CP019288.1"/>
</dbReference>
<dbReference type="PRINTS" id="PR00421">
    <property type="entry name" value="THIOREDOXIN"/>
</dbReference>
<dbReference type="SUPFAM" id="SSF52833">
    <property type="entry name" value="Thioredoxin-like"/>
    <property type="match status" value="1"/>
</dbReference>